<reference evidence="3 4" key="1">
    <citation type="submission" date="2024-09" db="EMBL/GenBank/DDBJ databases">
        <title>Chromosome-scale assembly of Riccia sorocarpa.</title>
        <authorList>
            <person name="Paukszto L."/>
        </authorList>
    </citation>
    <scope>NUCLEOTIDE SEQUENCE [LARGE SCALE GENOMIC DNA]</scope>
    <source>
        <strain evidence="3">LP-2024</strain>
        <tissue evidence="3">Aerial parts of the thallus</tissue>
    </source>
</reference>
<feature type="region of interest" description="Disordered" evidence="2">
    <location>
        <begin position="114"/>
        <end position="212"/>
    </location>
</feature>
<keyword evidence="1" id="KW-0175">Coiled coil</keyword>
<accession>A0ABD3GTS1</accession>
<comment type="caution">
    <text evidence="3">The sequence shown here is derived from an EMBL/GenBank/DDBJ whole genome shotgun (WGS) entry which is preliminary data.</text>
</comment>
<gene>
    <name evidence="3" type="ORF">R1sor_024456</name>
</gene>
<name>A0ABD3GTS1_9MARC</name>
<dbReference type="AlphaFoldDB" id="A0ABD3GTS1"/>
<organism evidence="3 4">
    <name type="scientific">Riccia sorocarpa</name>
    <dbReference type="NCBI Taxonomy" id="122646"/>
    <lineage>
        <taxon>Eukaryota</taxon>
        <taxon>Viridiplantae</taxon>
        <taxon>Streptophyta</taxon>
        <taxon>Embryophyta</taxon>
        <taxon>Marchantiophyta</taxon>
        <taxon>Marchantiopsida</taxon>
        <taxon>Marchantiidae</taxon>
        <taxon>Marchantiales</taxon>
        <taxon>Ricciaceae</taxon>
        <taxon>Riccia</taxon>
    </lineage>
</organism>
<feature type="region of interest" description="Disordered" evidence="2">
    <location>
        <begin position="734"/>
        <end position="803"/>
    </location>
</feature>
<evidence type="ECO:0000256" key="2">
    <source>
        <dbReference type="SAM" id="MobiDB-lite"/>
    </source>
</evidence>
<dbReference type="Proteomes" id="UP001633002">
    <property type="component" value="Unassembled WGS sequence"/>
</dbReference>
<feature type="coiled-coil region" evidence="1">
    <location>
        <begin position="443"/>
        <end position="581"/>
    </location>
</feature>
<protein>
    <submittedName>
        <fullName evidence="3">Uncharacterized protein</fullName>
    </submittedName>
</protein>
<dbReference type="EMBL" id="JBJQOH010000007">
    <property type="protein sequence ID" value="KAL3681500.1"/>
    <property type="molecule type" value="Genomic_DNA"/>
</dbReference>
<evidence type="ECO:0000313" key="3">
    <source>
        <dbReference type="EMBL" id="KAL3681500.1"/>
    </source>
</evidence>
<evidence type="ECO:0000256" key="1">
    <source>
        <dbReference type="SAM" id="Coils"/>
    </source>
</evidence>
<feature type="compositionally biased region" description="Basic and acidic residues" evidence="2">
    <location>
        <begin position="165"/>
        <end position="176"/>
    </location>
</feature>
<feature type="coiled-coil region" evidence="1">
    <location>
        <begin position="692"/>
        <end position="726"/>
    </location>
</feature>
<sequence length="803" mass="90062">MARLCAIDSVSSGFAGIPKNGTSNGGRMVCVARVIFSGAKIENPALWRNKALSFKPRIWRRRSSFSLQECTSDGCSYRLISALDDSSAENSRGPNYGSGKAAYDTLDYASCEEPGLTPDDRSITDPTCAEPSLSSTSSADDINRVSAEMAESPLNNTEAWPDSDYSLRRSSDDSGRDSCSSSSEKAVYRVSGDYNGTGKPLPAAVESSASPFDGGQRNETLLLESPKPAYVSLVWEAGAKIEGVKSDAGQEGIVSEDRSLSLVVDEEYRARKDGTILHSFWIWSRDSGSHFWSWGQSVINSIVFSLWNHSRRWNAIWNRALSGAQIPRRLSEAREVWSSLGEATQGTVWLPREDDTFDRFCRNMSEIQKNILQMTAVRGKLAWIRLQQHFYRKLLQLEEILSSFPKSEEELDPREAELLAYADKLLTQAKINQEAYVNSQRALSSAEEMVLGLQSQVDELKEEVASRDNLLQLLKKEGILSSQSLQRAAESLSEAEKKIIELETRVHVNEEIILKEREKLAAMRKTAVFHENALRASEQKAAELAKELASMKGSVDSSRRAEQLTQQVKALEHELKSRDLLLLEIKEDTIRSTDALKLAAQIKQDLNATRQRELQLTQSLEAAHQKVWELEQQLTRNDRATRAEEVLKQTQKMLTESKAEVDFLRQGVEARDNAISIMKDEVDNNIALLSSAAQNREELRNMNRYIRELKMELESRETKLSMMREEMALIINLARKQQSSSQSPSRPENVSSTPPPPSPVQVLQESKPRKKTSVRKPRETGTSSTVRKPTVKRRSSKSPPRTS</sequence>
<evidence type="ECO:0000313" key="4">
    <source>
        <dbReference type="Proteomes" id="UP001633002"/>
    </source>
</evidence>
<proteinExistence type="predicted"/>
<keyword evidence="4" id="KW-1185">Reference proteome</keyword>